<name>A0A4Y7RNH1_9FIRM</name>
<gene>
    <name evidence="5" type="primary">fepC_2</name>
    <name evidence="5" type="ORF">Pmgp_02415</name>
</gene>
<feature type="domain" description="ABC transporter" evidence="4">
    <location>
        <begin position="4"/>
        <end position="240"/>
    </location>
</feature>
<evidence type="ECO:0000313" key="6">
    <source>
        <dbReference type="Proteomes" id="UP000297597"/>
    </source>
</evidence>
<dbReference type="SUPFAM" id="SSF52540">
    <property type="entry name" value="P-loop containing nucleoside triphosphate hydrolases"/>
    <property type="match status" value="1"/>
</dbReference>
<dbReference type="AlphaFoldDB" id="A0A4Y7RNH1"/>
<evidence type="ECO:0000256" key="2">
    <source>
        <dbReference type="ARBA" id="ARBA00022741"/>
    </source>
</evidence>
<keyword evidence="1" id="KW-0813">Transport</keyword>
<dbReference type="PANTHER" id="PTHR42794:SF2">
    <property type="entry name" value="ABC TRANSPORTER ATP-BINDING PROTEIN"/>
    <property type="match status" value="1"/>
</dbReference>
<dbReference type="EMBL" id="QFFZ01000027">
    <property type="protein sequence ID" value="TEB10403.1"/>
    <property type="molecule type" value="Genomic_DNA"/>
</dbReference>
<dbReference type="OrthoDB" id="9799337at2"/>
<dbReference type="SMART" id="SM00382">
    <property type="entry name" value="AAA"/>
    <property type="match status" value="1"/>
</dbReference>
<evidence type="ECO:0000256" key="3">
    <source>
        <dbReference type="ARBA" id="ARBA00022840"/>
    </source>
</evidence>
<reference evidence="5 6" key="1">
    <citation type="journal article" date="2018" name="Environ. Microbiol.">
        <title>Novel energy conservation strategies and behaviour of Pelotomaculum schinkii driving syntrophic propionate catabolism.</title>
        <authorList>
            <person name="Hidalgo-Ahumada C.A.P."/>
            <person name="Nobu M.K."/>
            <person name="Narihiro T."/>
            <person name="Tamaki H."/>
            <person name="Liu W.T."/>
            <person name="Kamagata Y."/>
            <person name="Stams A.J.M."/>
            <person name="Imachi H."/>
            <person name="Sousa D.Z."/>
        </authorList>
    </citation>
    <scope>NUCLEOTIDE SEQUENCE [LARGE SCALE GENOMIC DNA]</scope>
    <source>
        <strain evidence="5 6">MGP</strain>
    </source>
</reference>
<keyword evidence="6" id="KW-1185">Reference proteome</keyword>
<dbReference type="InterPro" id="IPR027417">
    <property type="entry name" value="P-loop_NTPase"/>
</dbReference>
<dbReference type="GO" id="GO:0016887">
    <property type="term" value="F:ATP hydrolysis activity"/>
    <property type="evidence" value="ECO:0007669"/>
    <property type="project" value="InterPro"/>
</dbReference>
<dbReference type="Proteomes" id="UP000297597">
    <property type="component" value="Unassembled WGS sequence"/>
</dbReference>
<dbReference type="Pfam" id="PF00005">
    <property type="entry name" value="ABC_tran"/>
    <property type="match status" value="1"/>
</dbReference>
<dbReference type="InterPro" id="IPR003439">
    <property type="entry name" value="ABC_transporter-like_ATP-bd"/>
</dbReference>
<dbReference type="PROSITE" id="PS50893">
    <property type="entry name" value="ABC_TRANSPORTER_2"/>
    <property type="match status" value="1"/>
</dbReference>
<sequence>MNVLQAKELAVGYDSRTVVGGINLEALKGQFICLLGPNGSGKSTILRCLAGLLAPLQGSVFLKGNLLYRMEPKELSRTMAVVLTERLSPGLITVFDVAAMGRYPYTDFFGRLSGEDIQKTWEALCLVNAHDLAERYFDELSDGEKQKVLLARALVQEPEVIILDEPTSHLDVKHRLEVMKILRQLTKEKGITVILSLHEIDLALKSCETALLVKNGRILTYGAPEEILSEEMVAELYDIESANFSNYLGGIELRNSGGTRVYVLAGAGSGAPVYRLLNKFNFSVITGVIHENDIDYHVGKALGATVISEKPFEEISAASLNKAVILGQQADCVIDAGCPIGSLNRRNVEIIKQLLARDKIIYCLRSKQEARRLYGADDARLKYFPTIVAMVEKLNARGR</sequence>
<dbReference type="RefSeq" id="WP_134214237.1">
    <property type="nucleotide sequence ID" value="NZ_QFFZ01000027.1"/>
</dbReference>
<comment type="caution">
    <text evidence="5">The sequence shown here is derived from an EMBL/GenBank/DDBJ whole genome shotgun (WGS) entry which is preliminary data.</text>
</comment>
<dbReference type="GO" id="GO:0005524">
    <property type="term" value="F:ATP binding"/>
    <property type="evidence" value="ECO:0007669"/>
    <property type="project" value="UniProtKB-KW"/>
</dbReference>
<evidence type="ECO:0000259" key="4">
    <source>
        <dbReference type="PROSITE" id="PS50893"/>
    </source>
</evidence>
<dbReference type="InterPro" id="IPR003593">
    <property type="entry name" value="AAA+_ATPase"/>
</dbReference>
<accession>A0A4Y7RNH1</accession>
<keyword evidence="3 5" id="KW-0067">ATP-binding</keyword>
<organism evidence="5 6">
    <name type="scientific">Pelotomaculum propionicicum</name>
    <dbReference type="NCBI Taxonomy" id="258475"/>
    <lineage>
        <taxon>Bacteria</taxon>
        <taxon>Bacillati</taxon>
        <taxon>Bacillota</taxon>
        <taxon>Clostridia</taxon>
        <taxon>Eubacteriales</taxon>
        <taxon>Desulfotomaculaceae</taxon>
        <taxon>Pelotomaculum</taxon>
    </lineage>
</organism>
<dbReference type="FunFam" id="3.40.50.300:FF:000134">
    <property type="entry name" value="Iron-enterobactin ABC transporter ATP-binding protein"/>
    <property type="match status" value="1"/>
</dbReference>
<dbReference type="Gene3D" id="3.40.50.300">
    <property type="entry name" value="P-loop containing nucleotide triphosphate hydrolases"/>
    <property type="match status" value="1"/>
</dbReference>
<evidence type="ECO:0000256" key="1">
    <source>
        <dbReference type="ARBA" id="ARBA00022448"/>
    </source>
</evidence>
<evidence type="ECO:0000313" key="5">
    <source>
        <dbReference type="EMBL" id="TEB10403.1"/>
    </source>
</evidence>
<dbReference type="PANTHER" id="PTHR42794">
    <property type="entry name" value="HEMIN IMPORT ATP-BINDING PROTEIN HMUV"/>
    <property type="match status" value="1"/>
</dbReference>
<proteinExistence type="predicted"/>
<keyword evidence="2" id="KW-0547">Nucleotide-binding</keyword>
<dbReference type="CDD" id="cd03214">
    <property type="entry name" value="ABC_Iron-Siderophores_B12_Hemin"/>
    <property type="match status" value="1"/>
</dbReference>
<protein>
    <submittedName>
        <fullName evidence="5">Ferric enterobactin transport ATP-binding protein FepC</fullName>
    </submittedName>
</protein>